<protein>
    <submittedName>
        <fullName evidence="4">Glyoxylate/hydroxypyruvate reductase A</fullName>
        <ecNumber evidence="4">1.1.1.79</ecNumber>
        <ecNumber evidence="4">1.1.1.81</ecNumber>
    </submittedName>
</protein>
<dbReference type="CDD" id="cd05300">
    <property type="entry name" value="2-Hacid_dh_1"/>
    <property type="match status" value="1"/>
</dbReference>
<sequence>MHLIDAARNGKTLMNINRILVTGRLYKDIEGIIKERAESRNREFLFLPEDEVDEEKLKWADAYVGFKPVDNFSFYNMKWIHSLGAGVDSFILNRKWQDGILLTRTICSFGEKISEYCISYMLADAQKHHIFSCQQKEKLWQMHTPKGLFGQNVLILGTGQIAQEVAKRLSVFGCSVFGISASGKAKKYFNEVVTIDNMGALNIKIDWIISTLPHTKSTENMINGDFLNKFNDVGFINVGRGTTLDEEALLKAIGKRKIRIAVLDVFKEEPLSSASKLWGKREITITPHIAAITSPEEAVECFLSTLQQLEQDKIDLVNLVDIRRGY</sequence>
<keyword evidence="4" id="KW-0670">Pyruvate</keyword>
<dbReference type="GO" id="GO:0016618">
    <property type="term" value="F:hydroxypyruvate reductase [NAD(P)H] activity"/>
    <property type="evidence" value="ECO:0007669"/>
    <property type="project" value="UniProtKB-EC"/>
</dbReference>
<gene>
    <name evidence="4" type="primary">ghrA</name>
    <name evidence="4" type="ORF">CLORY_28120</name>
</gene>
<dbReference type="PANTHER" id="PTHR43333">
    <property type="entry name" value="2-HACID_DH_C DOMAIN-CONTAINING PROTEIN"/>
    <property type="match status" value="1"/>
</dbReference>
<dbReference type="AlphaFoldDB" id="A0A1V4IKS9"/>
<feature type="domain" description="D-isomer specific 2-hydroxyacid dehydrogenase NAD-binding" evidence="3">
    <location>
        <begin position="119"/>
        <end position="290"/>
    </location>
</feature>
<dbReference type="GO" id="GO:0051287">
    <property type="term" value="F:NAD binding"/>
    <property type="evidence" value="ECO:0007669"/>
    <property type="project" value="InterPro"/>
</dbReference>
<dbReference type="InterPro" id="IPR006140">
    <property type="entry name" value="D-isomer_DH_NAD-bd"/>
</dbReference>
<evidence type="ECO:0000259" key="3">
    <source>
        <dbReference type="Pfam" id="PF02826"/>
    </source>
</evidence>
<keyword evidence="5" id="KW-1185">Reference proteome</keyword>
<comment type="caution">
    <text evidence="4">The sequence shown here is derived from an EMBL/GenBank/DDBJ whole genome shotgun (WGS) entry which is preliminary data.</text>
</comment>
<name>A0A1V4IKS9_9CLOT</name>
<evidence type="ECO:0000313" key="4">
    <source>
        <dbReference type="EMBL" id="OPJ60503.1"/>
    </source>
</evidence>
<dbReference type="GO" id="GO:0030267">
    <property type="term" value="F:glyoxylate reductase (NADPH) activity"/>
    <property type="evidence" value="ECO:0007669"/>
    <property type="project" value="UniProtKB-EC"/>
</dbReference>
<evidence type="ECO:0000256" key="1">
    <source>
        <dbReference type="ARBA" id="ARBA00023002"/>
    </source>
</evidence>
<dbReference type="InterPro" id="IPR036291">
    <property type="entry name" value="NAD(P)-bd_dom_sf"/>
</dbReference>
<accession>A0A1V4IKS9</accession>
<dbReference type="Proteomes" id="UP000190080">
    <property type="component" value="Unassembled WGS sequence"/>
</dbReference>
<keyword evidence="2" id="KW-0520">NAD</keyword>
<dbReference type="Pfam" id="PF02826">
    <property type="entry name" value="2-Hacid_dh_C"/>
    <property type="match status" value="1"/>
</dbReference>
<dbReference type="EMBL" id="MZGV01000031">
    <property type="protein sequence ID" value="OPJ60503.1"/>
    <property type="molecule type" value="Genomic_DNA"/>
</dbReference>
<evidence type="ECO:0000313" key="5">
    <source>
        <dbReference type="Proteomes" id="UP000190080"/>
    </source>
</evidence>
<proteinExistence type="predicted"/>
<dbReference type="PANTHER" id="PTHR43333:SF1">
    <property type="entry name" value="D-ISOMER SPECIFIC 2-HYDROXYACID DEHYDROGENASE NAD-BINDING DOMAIN-CONTAINING PROTEIN"/>
    <property type="match status" value="1"/>
</dbReference>
<evidence type="ECO:0000256" key="2">
    <source>
        <dbReference type="ARBA" id="ARBA00023027"/>
    </source>
</evidence>
<keyword evidence="1 4" id="KW-0560">Oxidoreductase</keyword>
<dbReference type="EC" id="1.1.1.81" evidence="4"/>
<organism evidence="4 5">
    <name type="scientific">Clostridium oryzae</name>
    <dbReference type="NCBI Taxonomy" id="1450648"/>
    <lineage>
        <taxon>Bacteria</taxon>
        <taxon>Bacillati</taxon>
        <taxon>Bacillota</taxon>
        <taxon>Clostridia</taxon>
        <taxon>Eubacteriales</taxon>
        <taxon>Clostridiaceae</taxon>
        <taxon>Clostridium</taxon>
    </lineage>
</organism>
<dbReference type="SUPFAM" id="SSF51735">
    <property type="entry name" value="NAD(P)-binding Rossmann-fold domains"/>
    <property type="match status" value="1"/>
</dbReference>
<dbReference type="STRING" id="1450648.CLORY_28120"/>
<dbReference type="Gene3D" id="3.40.50.720">
    <property type="entry name" value="NAD(P)-binding Rossmann-like Domain"/>
    <property type="match status" value="2"/>
</dbReference>
<dbReference type="EC" id="1.1.1.79" evidence="4"/>
<reference evidence="4 5" key="1">
    <citation type="submission" date="2017-03" db="EMBL/GenBank/DDBJ databases">
        <title>Genome sequence of Clostridium oryzae DSM 28571.</title>
        <authorList>
            <person name="Poehlein A."/>
            <person name="Daniel R."/>
        </authorList>
    </citation>
    <scope>NUCLEOTIDE SEQUENCE [LARGE SCALE GENOMIC DNA]</scope>
    <source>
        <strain evidence="4 5">DSM 28571</strain>
    </source>
</reference>